<name>A0A385GNI8_9APIC</name>
<gene>
    <name evidence="1" type="primary">HypF</name>
</gene>
<dbReference type="AlphaFoldDB" id="A0A385GNI8"/>
<protein>
    <submittedName>
        <fullName evidence="1">Uncharacterized protein</fullName>
    </submittedName>
</protein>
<proteinExistence type="predicted"/>
<organism evidence="1">
    <name type="scientific">Babesia duncani</name>
    <dbReference type="NCBI Taxonomy" id="323732"/>
    <lineage>
        <taxon>Eukaryota</taxon>
        <taxon>Sar</taxon>
        <taxon>Alveolata</taxon>
        <taxon>Apicomplexa</taxon>
        <taxon>Aconoidasida</taxon>
        <taxon>Piroplasmida</taxon>
        <taxon>Babesiidae</taxon>
        <taxon>Babesia</taxon>
    </lineage>
</organism>
<dbReference type="EMBL" id="MH107388">
    <property type="protein sequence ID" value="AXX76203.1"/>
    <property type="molecule type" value="Genomic_DNA"/>
</dbReference>
<sequence>MIYFRISHTILLKFKTILYRSLIKLFGINKYKIKFISTLLNIFIFKKYININKLNYICLKNIFNHITFNINIFKKKNLLYFKKKYKLIKKNENKKFRKKNMQKL</sequence>
<reference evidence="1" key="1">
    <citation type="journal article" date="2018" name="Int. J. Parasitol.">
        <title>Insights into the evolution and drug susceptibility of Babesia duncani from the sequence of its mitochondrial and apicoplast genomes.</title>
        <authorList>
            <person name="Virji A.Z."/>
            <person name="Thekkiniath J."/>
            <person name="Ma W."/>
            <person name="Lawres L."/>
            <person name="Knight J."/>
            <person name="Swei A."/>
            <person name="Roch K.L."/>
            <person name="Ben Mamoun C."/>
        </authorList>
    </citation>
    <scope>NUCLEOTIDE SEQUENCE</scope>
    <source>
        <strain evidence="1">WA-1</strain>
    </source>
</reference>
<accession>A0A385GNI8</accession>
<evidence type="ECO:0000313" key="1">
    <source>
        <dbReference type="EMBL" id="AXX76203.1"/>
    </source>
</evidence>